<sequence>MRDLLKTFFLLVISNLLASAEFKFEQIGEAQKDPWSLAFINQDQFLLSDLSGELSVISLTSGEKLYIVEGVPEVAYGSQGGLSDVKIDPNFSDNGFIYLSYSAKDPEQDNAVTLFVGKGKLVADELKDFSVLFKAKAPRRVPIHLGAKMAFLPDSTILIASGDAYDKREKAQTLDNHYGKIVRLNLDGSIPENNPFVGVDGALPEIYSYGHRNMQGLLVLSDGAIIEHEHGPRGGDELNIVEPGKNYGWPAICYCIDYSGAQITPFTEKEGMEQPLKYWRPSIAPSGFLFYESDYFAEWDGHYFVSALASKDVRKLSISNGQVEEEILFSDLDARIRNIYQTPKGSLILLVDGPDGRIIEVTK</sequence>
<dbReference type="InterPro" id="IPR012938">
    <property type="entry name" value="Glc/Sorbosone_DH"/>
</dbReference>
<proteinExistence type="predicted"/>
<dbReference type="InterPro" id="IPR011042">
    <property type="entry name" value="6-blade_b-propeller_TolB-like"/>
</dbReference>
<evidence type="ECO:0000259" key="1">
    <source>
        <dbReference type="Pfam" id="PF07995"/>
    </source>
</evidence>
<dbReference type="SUPFAM" id="SSF50952">
    <property type="entry name" value="Soluble quinoprotein glucose dehydrogenase"/>
    <property type="match status" value="1"/>
</dbReference>
<protein>
    <submittedName>
        <fullName evidence="2">PQQ-dependent sugar dehydrogenase</fullName>
    </submittedName>
</protein>
<feature type="domain" description="Glucose/Sorbosone dehydrogenase" evidence="1">
    <location>
        <begin position="32"/>
        <end position="359"/>
    </location>
</feature>
<dbReference type="AlphaFoldDB" id="A0A368BPX7"/>
<gene>
    <name evidence="2" type="ORF">DBW97_01220</name>
</gene>
<dbReference type="PANTHER" id="PTHR19328:SF75">
    <property type="entry name" value="ALDOSE SUGAR DEHYDROGENASE YLII"/>
    <property type="match status" value="1"/>
</dbReference>
<organism evidence="2 3">
    <name type="scientific">SAR86 cluster bacterium</name>
    <dbReference type="NCBI Taxonomy" id="2030880"/>
    <lineage>
        <taxon>Bacteria</taxon>
        <taxon>Pseudomonadati</taxon>
        <taxon>Pseudomonadota</taxon>
        <taxon>Gammaproteobacteria</taxon>
        <taxon>SAR86 cluster</taxon>
    </lineage>
</organism>
<evidence type="ECO:0000313" key="3">
    <source>
        <dbReference type="Proteomes" id="UP000252147"/>
    </source>
</evidence>
<dbReference type="Proteomes" id="UP000252147">
    <property type="component" value="Unassembled WGS sequence"/>
</dbReference>
<dbReference type="EMBL" id="QOPD01000001">
    <property type="protein sequence ID" value="RCL39379.1"/>
    <property type="molecule type" value="Genomic_DNA"/>
</dbReference>
<evidence type="ECO:0000313" key="2">
    <source>
        <dbReference type="EMBL" id="RCL39379.1"/>
    </source>
</evidence>
<dbReference type="InterPro" id="IPR011041">
    <property type="entry name" value="Quinoprot_gluc/sorb_DH_b-prop"/>
</dbReference>
<name>A0A368BPX7_9GAMM</name>
<accession>A0A368BPX7</accession>
<dbReference type="Gene3D" id="2.120.10.30">
    <property type="entry name" value="TolB, C-terminal domain"/>
    <property type="match status" value="1"/>
</dbReference>
<comment type="caution">
    <text evidence="2">The sequence shown here is derived from an EMBL/GenBank/DDBJ whole genome shotgun (WGS) entry which is preliminary data.</text>
</comment>
<reference evidence="2 3" key="1">
    <citation type="journal article" date="2018" name="Microbiome">
        <title>Fine metagenomic profile of the Mediterranean stratified and mixed water columns revealed by assembly and recruitment.</title>
        <authorList>
            <person name="Haro-Moreno J.M."/>
            <person name="Lopez-Perez M."/>
            <person name="De La Torre J.R."/>
            <person name="Picazo A."/>
            <person name="Camacho A."/>
            <person name="Rodriguez-Valera F."/>
        </authorList>
    </citation>
    <scope>NUCLEOTIDE SEQUENCE [LARGE SCALE GENOMIC DNA]</scope>
    <source>
        <strain evidence="2">MED-G83</strain>
    </source>
</reference>
<dbReference type="Pfam" id="PF07995">
    <property type="entry name" value="GSDH"/>
    <property type="match status" value="1"/>
</dbReference>
<dbReference type="PANTHER" id="PTHR19328">
    <property type="entry name" value="HEDGEHOG-INTERACTING PROTEIN"/>
    <property type="match status" value="1"/>
</dbReference>